<dbReference type="Proteomes" id="UP000092582">
    <property type="component" value="Chromosome 1"/>
</dbReference>
<organism evidence="1 2">
    <name type="scientific">Cryobacterium arcticum</name>
    <dbReference type="NCBI Taxonomy" id="670052"/>
    <lineage>
        <taxon>Bacteria</taxon>
        <taxon>Bacillati</taxon>
        <taxon>Actinomycetota</taxon>
        <taxon>Actinomycetes</taxon>
        <taxon>Micrococcales</taxon>
        <taxon>Microbacteriaceae</taxon>
        <taxon>Cryobacterium</taxon>
    </lineage>
</organism>
<proteinExistence type="predicted"/>
<evidence type="ECO:0000313" key="2">
    <source>
        <dbReference type="Proteomes" id="UP000092582"/>
    </source>
</evidence>
<dbReference type="OrthoDB" id="5119677at2"/>
<dbReference type="AlphaFoldDB" id="A0A1B1BMC7"/>
<keyword evidence="2" id="KW-1185">Reference proteome</keyword>
<name>A0A1B1BMC7_9MICO</name>
<protein>
    <submittedName>
        <fullName evidence="1">Uncharacterized protein</fullName>
    </submittedName>
</protein>
<reference evidence="1 2" key="1">
    <citation type="submission" date="2016-06" db="EMBL/GenBank/DDBJ databases">
        <title>Genome sequencing of Cryobacterium arcticum PAMC 27867.</title>
        <authorList>
            <person name="Lee J."/>
            <person name="Kim O.-S."/>
        </authorList>
    </citation>
    <scope>NUCLEOTIDE SEQUENCE [LARGE SCALE GENOMIC DNA]</scope>
    <source>
        <strain evidence="1 2">PAMC 27867</strain>
    </source>
</reference>
<dbReference type="EMBL" id="CP016282">
    <property type="protein sequence ID" value="ANP73704.1"/>
    <property type="molecule type" value="Genomic_DNA"/>
</dbReference>
<accession>A0A1B1BMC7</accession>
<gene>
    <name evidence="1" type="ORF">PA27867_2765</name>
</gene>
<sequence length="65" mass="6804" precursor="true">MTTLLRTSTAHRSLYPIVMTASVVAVPAGTHGPADLPASVDRAPAHSLDRVALWTAQPVELGRTA</sequence>
<dbReference type="RefSeq" id="WP_066597278.1">
    <property type="nucleotide sequence ID" value="NZ_CP016282.1"/>
</dbReference>
<evidence type="ECO:0000313" key="1">
    <source>
        <dbReference type="EMBL" id="ANP73704.1"/>
    </source>
</evidence>
<dbReference type="KEGG" id="cart:PA27867_2765"/>